<evidence type="ECO:0000256" key="6">
    <source>
        <dbReference type="ARBA" id="ARBA00022763"/>
    </source>
</evidence>
<dbReference type="EMBL" id="FONT01000015">
    <property type="protein sequence ID" value="SFF06013.1"/>
    <property type="molecule type" value="Genomic_DNA"/>
</dbReference>
<dbReference type="RefSeq" id="WP_091664298.1">
    <property type="nucleotide sequence ID" value="NZ_FONT01000015.1"/>
</dbReference>
<evidence type="ECO:0000256" key="9">
    <source>
        <dbReference type="HAMAP-Rule" id="MF_00772"/>
    </source>
</evidence>
<evidence type="ECO:0000256" key="7">
    <source>
        <dbReference type="ARBA" id="ARBA00023204"/>
    </source>
</evidence>
<dbReference type="SUPFAM" id="SSF53155">
    <property type="entry name" value="Methylated DNA-protein cysteine methyltransferase domain"/>
    <property type="match status" value="1"/>
</dbReference>
<comment type="catalytic activity">
    <reaction evidence="8 9">
        <text>a 6-O-methyl-2'-deoxyguanosine in DNA + L-cysteinyl-[protein] = S-methyl-L-cysteinyl-[protein] + a 2'-deoxyguanosine in DNA</text>
        <dbReference type="Rhea" id="RHEA:24000"/>
        <dbReference type="Rhea" id="RHEA-COMP:10131"/>
        <dbReference type="Rhea" id="RHEA-COMP:10132"/>
        <dbReference type="Rhea" id="RHEA-COMP:11367"/>
        <dbReference type="Rhea" id="RHEA-COMP:11368"/>
        <dbReference type="ChEBI" id="CHEBI:29950"/>
        <dbReference type="ChEBI" id="CHEBI:82612"/>
        <dbReference type="ChEBI" id="CHEBI:85445"/>
        <dbReference type="ChEBI" id="CHEBI:85448"/>
        <dbReference type="EC" id="2.1.1.63"/>
    </reaction>
</comment>
<keyword evidence="4 9" id="KW-0489">Methyltransferase</keyword>
<reference evidence="12 13" key="1">
    <citation type="submission" date="2016-10" db="EMBL/GenBank/DDBJ databases">
        <authorList>
            <person name="de Groot N.N."/>
        </authorList>
    </citation>
    <scope>NUCLEOTIDE SEQUENCE [LARGE SCALE GENOMIC DNA]</scope>
    <source>
        <strain evidence="12 13">DSM 23995</strain>
    </source>
</reference>
<dbReference type="GO" id="GO:0006307">
    <property type="term" value="P:DNA alkylation repair"/>
    <property type="evidence" value="ECO:0007669"/>
    <property type="project" value="UniProtKB-UniRule"/>
</dbReference>
<dbReference type="GO" id="GO:0032259">
    <property type="term" value="P:methylation"/>
    <property type="evidence" value="ECO:0007669"/>
    <property type="project" value="UniProtKB-KW"/>
</dbReference>
<dbReference type="NCBIfam" id="TIGR00589">
    <property type="entry name" value="ogt"/>
    <property type="match status" value="1"/>
</dbReference>
<name>A0A1I2FLW4_9BACI</name>
<sequence length="178" mass="19579">MQNDHQFFYQSQYKSPLGLLTVMATDEGVCMVAYGGVEETKREVEAWTKKHSTYPCIVPDQTEVLKQTLVQLDEYFSGGRKGFNLPLHLFGTSFQKSVWHALQGIPYGETCTYKEIAAKTGSPNAVRAVGGANNKNPVSIIIPCHRVIGSSGKMIGYGGGLDKKEYLLQLEKSGLTVN</sequence>
<keyword evidence="3 9" id="KW-0963">Cytoplasm</keyword>
<comment type="function">
    <text evidence="9">Involved in the cellular defense against the biological effects of O6-methylguanine (O6-MeG) and O4-methylthymine (O4-MeT) in DNA. Repairs the methylated nucleobase in DNA by stoichiometrically transferring the methyl group to a cysteine residue in the enzyme. This is a suicide reaction: the enzyme is irreversibly inactivated.</text>
</comment>
<protein>
    <recommendedName>
        <fullName evidence="9">Methylated-DNA--protein-cysteine methyltransferase</fullName>
        <ecNumber evidence="9">2.1.1.63</ecNumber>
    </recommendedName>
    <alternativeName>
        <fullName evidence="9">6-O-methylguanine-DNA methyltransferase</fullName>
        <shortName evidence="9">MGMT</shortName>
    </alternativeName>
    <alternativeName>
        <fullName evidence="9">O-6-methylguanine-DNA-alkyltransferase</fullName>
    </alternativeName>
</protein>
<evidence type="ECO:0000259" key="11">
    <source>
        <dbReference type="Pfam" id="PF02870"/>
    </source>
</evidence>
<comment type="similarity">
    <text evidence="2 9">Belongs to the MGMT family.</text>
</comment>
<keyword evidence="5 9" id="KW-0808">Transferase</keyword>
<evidence type="ECO:0000256" key="8">
    <source>
        <dbReference type="ARBA" id="ARBA00049348"/>
    </source>
</evidence>
<comment type="miscellaneous">
    <text evidence="9">This enzyme catalyzes only one turnover and therefore is not strictly catalytic. According to one definition, an enzyme is a biocatalyst that acts repeatedly and over many reaction cycles.</text>
</comment>
<dbReference type="InterPro" id="IPR036631">
    <property type="entry name" value="MGMT_N_sf"/>
</dbReference>
<feature type="domain" description="Methylated-DNA-[protein]-cysteine S-methyltransferase DNA binding" evidence="10">
    <location>
        <begin position="93"/>
        <end position="172"/>
    </location>
</feature>
<dbReference type="InterPro" id="IPR008332">
    <property type="entry name" value="MethylG_MeTrfase_N"/>
</dbReference>
<dbReference type="EC" id="2.1.1.63" evidence="9"/>
<evidence type="ECO:0000256" key="3">
    <source>
        <dbReference type="ARBA" id="ARBA00022490"/>
    </source>
</evidence>
<keyword evidence="13" id="KW-1185">Reference proteome</keyword>
<accession>A0A1I2FLW4</accession>
<keyword evidence="6 9" id="KW-0227">DNA damage</keyword>
<dbReference type="InterPro" id="IPR036217">
    <property type="entry name" value="MethylDNA_cys_MeTrfase_DNAb"/>
</dbReference>
<dbReference type="Gene3D" id="1.10.10.10">
    <property type="entry name" value="Winged helix-like DNA-binding domain superfamily/Winged helix DNA-binding domain"/>
    <property type="match status" value="1"/>
</dbReference>
<comment type="catalytic activity">
    <reaction evidence="1 9">
        <text>a 4-O-methyl-thymidine in DNA + L-cysteinyl-[protein] = a thymidine in DNA + S-methyl-L-cysteinyl-[protein]</text>
        <dbReference type="Rhea" id="RHEA:53428"/>
        <dbReference type="Rhea" id="RHEA-COMP:10131"/>
        <dbReference type="Rhea" id="RHEA-COMP:10132"/>
        <dbReference type="Rhea" id="RHEA-COMP:13555"/>
        <dbReference type="Rhea" id="RHEA-COMP:13556"/>
        <dbReference type="ChEBI" id="CHEBI:29950"/>
        <dbReference type="ChEBI" id="CHEBI:82612"/>
        <dbReference type="ChEBI" id="CHEBI:137386"/>
        <dbReference type="ChEBI" id="CHEBI:137387"/>
        <dbReference type="EC" id="2.1.1.63"/>
    </reaction>
</comment>
<evidence type="ECO:0000256" key="4">
    <source>
        <dbReference type="ARBA" id="ARBA00022603"/>
    </source>
</evidence>
<dbReference type="InterPro" id="IPR023546">
    <property type="entry name" value="MGMT"/>
</dbReference>
<dbReference type="STRING" id="930128.SAMN05192532_11521"/>
<dbReference type="AlphaFoldDB" id="A0A1I2FLW4"/>
<dbReference type="Pfam" id="PF01035">
    <property type="entry name" value="DNA_binding_1"/>
    <property type="match status" value="1"/>
</dbReference>
<dbReference type="FunFam" id="1.10.10.10:FF:000214">
    <property type="entry name" value="Methylated-DNA--protein-cysteine methyltransferase"/>
    <property type="match status" value="1"/>
</dbReference>
<evidence type="ECO:0000259" key="10">
    <source>
        <dbReference type="Pfam" id="PF01035"/>
    </source>
</evidence>
<dbReference type="InterPro" id="IPR036388">
    <property type="entry name" value="WH-like_DNA-bd_sf"/>
</dbReference>
<dbReference type="Pfam" id="PF02870">
    <property type="entry name" value="Methyltransf_1N"/>
    <property type="match status" value="1"/>
</dbReference>
<dbReference type="Proteomes" id="UP000199516">
    <property type="component" value="Unassembled WGS sequence"/>
</dbReference>
<dbReference type="SUPFAM" id="SSF46767">
    <property type="entry name" value="Methylated DNA-protein cysteine methyltransferase, C-terminal domain"/>
    <property type="match status" value="1"/>
</dbReference>
<dbReference type="PROSITE" id="PS00374">
    <property type="entry name" value="MGMT"/>
    <property type="match status" value="1"/>
</dbReference>
<dbReference type="CDD" id="cd06445">
    <property type="entry name" value="ATase"/>
    <property type="match status" value="1"/>
</dbReference>
<gene>
    <name evidence="12" type="ORF">SAMN05192532_11521</name>
</gene>
<dbReference type="PANTHER" id="PTHR10815:SF13">
    <property type="entry name" value="METHYLATED-DNA--PROTEIN-CYSTEINE METHYLTRANSFERASE"/>
    <property type="match status" value="1"/>
</dbReference>
<dbReference type="GO" id="GO:0003908">
    <property type="term" value="F:methylated-DNA-[protein]-cysteine S-methyltransferase activity"/>
    <property type="evidence" value="ECO:0007669"/>
    <property type="project" value="UniProtKB-UniRule"/>
</dbReference>
<feature type="domain" description="Methylguanine DNA methyltransferase ribonuclease-like" evidence="11">
    <location>
        <begin position="9"/>
        <end position="88"/>
    </location>
</feature>
<dbReference type="InterPro" id="IPR014048">
    <property type="entry name" value="MethylDNA_cys_MeTrfase_DNA-bd"/>
</dbReference>
<keyword evidence="7 9" id="KW-0234">DNA repair</keyword>
<dbReference type="Gene3D" id="3.30.160.70">
    <property type="entry name" value="Methylated DNA-protein cysteine methyltransferase domain"/>
    <property type="match status" value="1"/>
</dbReference>
<dbReference type="PANTHER" id="PTHR10815">
    <property type="entry name" value="METHYLATED-DNA--PROTEIN-CYSTEINE METHYLTRANSFERASE"/>
    <property type="match status" value="1"/>
</dbReference>
<evidence type="ECO:0000313" key="12">
    <source>
        <dbReference type="EMBL" id="SFF06013.1"/>
    </source>
</evidence>
<comment type="subcellular location">
    <subcellularLocation>
        <location evidence="9">Cytoplasm</location>
    </subcellularLocation>
</comment>
<organism evidence="12 13">
    <name type="scientific">Alteribacillus iranensis</name>
    <dbReference type="NCBI Taxonomy" id="930128"/>
    <lineage>
        <taxon>Bacteria</taxon>
        <taxon>Bacillati</taxon>
        <taxon>Bacillota</taxon>
        <taxon>Bacilli</taxon>
        <taxon>Bacillales</taxon>
        <taxon>Bacillaceae</taxon>
        <taxon>Alteribacillus</taxon>
    </lineage>
</organism>
<dbReference type="HAMAP" id="MF_00772">
    <property type="entry name" value="OGT"/>
    <property type="match status" value="1"/>
</dbReference>
<feature type="active site" description="Nucleophile; methyl group acceptor" evidence="9">
    <location>
        <position position="144"/>
    </location>
</feature>
<evidence type="ECO:0000256" key="2">
    <source>
        <dbReference type="ARBA" id="ARBA00008711"/>
    </source>
</evidence>
<proteinExistence type="inferred from homology"/>
<evidence type="ECO:0000256" key="5">
    <source>
        <dbReference type="ARBA" id="ARBA00022679"/>
    </source>
</evidence>
<dbReference type="OrthoDB" id="9802228at2"/>
<evidence type="ECO:0000256" key="1">
    <source>
        <dbReference type="ARBA" id="ARBA00001286"/>
    </source>
</evidence>
<evidence type="ECO:0000313" key="13">
    <source>
        <dbReference type="Proteomes" id="UP000199516"/>
    </source>
</evidence>
<dbReference type="GO" id="GO:0005737">
    <property type="term" value="C:cytoplasm"/>
    <property type="evidence" value="ECO:0007669"/>
    <property type="project" value="UniProtKB-SubCell"/>
</dbReference>
<dbReference type="InterPro" id="IPR001497">
    <property type="entry name" value="MethylDNA_cys_MeTrfase_AS"/>
</dbReference>